<keyword evidence="2" id="KW-0812">Transmembrane</keyword>
<evidence type="ECO:0000313" key="6">
    <source>
        <dbReference type="EMBL" id="PQJ28517.1"/>
    </source>
</evidence>
<dbReference type="Pfam" id="PF07584">
    <property type="entry name" value="BatA"/>
    <property type="match status" value="1"/>
</dbReference>
<feature type="domain" description="VWFA" evidence="5">
    <location>
        <begin position="87"/>
        <end position="296"/>
    </location>
</feature>
<protein>
    <recommendedName>
        <fullName evidence="5">VWFA domain-containing protein</fullName>
    </recommendedName>
</protein>
<reference evidence="6 7" key="1">
    <citation type="submission" date="2016-12" db="EMBL/GenBank/DDBJ databases">
        <title>Study of bacterial adaptation to deep sea.</title>
        <authorList>
            <person name="Song J."/>
            <person name="Yoshizawa S."/>
            <person name="Kogure K."/>
        </authorList>
    </citation>
    <scope>NUCLEOTIDE SEQUENCE [LARGE SCALE GENOMIC DNA]</scope>
    <source>
        <strain evidence="6 7">SAORIC-165</strain>
    </source>
</reference>
<dbReference type="InterPro" id="IPR050768">
    <property type="entry name" value="UPF0353/GerABKA_families"/>
</dbReference>
<dbReference type="InterPro" id="IPR036465">
    <property type="entry name" value="vWFA_dom_sf"/>
</dbReference>
<dbReference type="EMBL" id="MQWA01000001">
    <property type="protein sequence ID" value="PQJ28517.1"/>
    <property type="molecule type" value="Genomic_DNA"/>
</dbReference>
<dbReference type="RefSeq" id="WP_105043020.1">
    <property type="nucleotide sequence ID" value="NZ_MQWA01000001.1"/>
</dbReference>
<evidence type="ECO:0000256" key="1">
    <source>
        <dbReference type="ARBA" id="ARBA00022475"/>
    </source>
</evidence>
<comment type="caution">
    <text evidence="6">The sequence shown here is derived from an EMBL/GenBank/DDBJ whole genome shotgun (WGS) entry which is preliminary data.</text>
</comment>
<gene>
    <name evidence="6" type="ORF">BSZ32_08345</name>
</gene>
<keyword evidence="1" id="KW-1003">Cell membrane</keyword>
<name>A0A2S7U1X9_9BACT</name>
<dbReference type="OrthoDB" id="6206554at2"/>
<evidence type="ECO:0000313" key="7">
    <source>
        <dbReference type="Proteomes" id="UP000239907"/>
    </source>
</evidence>
<dbReference type="Gene3D" id="3.40.50.410">
    <property type="entry name" value="von Willebrand factor, type A domain"/>
    <property type="match status" value="1"/>
</dbReference>
<dbReference type="PANTHER" id="PTHR22550:SF5">
    <property type="entry name" value="LEUCINE ZIPPER PROTEIN 4"/>
    <property type="match status" value="1"/>
</dbReference>
<sequence>MTFAAPSAFYLLLLLPALWLYQRRQRRADAIGYSSLELFEGAPTTWRQRLLFIPPLCLHLALACLITCLARPQLETTDSREDREGISIQLLVDVSSSMDMDIQTEDGPMTRMEVAKKVMEEFVAGDGKDLTGRPDDMIGIISFARYSDNVCPMTLGHDALVYMIRELTINDRPNEDGTAYGDATALAAAQLKAHEDREGSLKSKVILLLTDGENNCGEQMPMQAASMAKEWGIRLYTISLQSTHPSRLVTTDEGKFFRPQTLSESDQVLEKMALATGGVYRTAHDLDSLQAVYQEINTLEKTKLKEVEFSDLDDAFSSFALAALSLLLLRYILNATLLRISP</sequence>
<dbReference type="SMART" id="SM00327">
    <property type="entry name" value="VWA"/>
    <property type="match status" value="1"/>
</dbReference>
<proteinExistence type="predicted"/>
<dbReference type="PROSITE" id="PS50234">
    <property type="entry name" value="VWFA"/>
    <property type="match status" value="1"/>
</dbReference>
<dbReference type="SUPFAM" id="SSF53300">
    <property type="entry name" value="vWA-like"/>
    <property type="match status" value="1"/>
</dbReference>
<organism evidence="6 7">
    <name type="scientific">Rubritalea profundi</name>
    <dbReference type="NCBI Taxonomy" id="1658618"/>
    <lineage>
        <taxon>Bacteria</taxon>
        <taxon>Pseudomonadati</taxon>
        <taxon>Verrucomicrobiota</taxon>
        <taxon>Verrucomicrobiia</taxon>
        <taxon>Verrucomicrobiales</taxon>
        <taxon>Rubritaleaceae</taxon>
        <taxon>Rubritalea</taxon>
    </lineage>
</organism>
<dbReference type="Pfam" id="PF13519">
    <property type="entry name" value="VWA_2"/>
    <property type="match status" value="1"/>
</dbReference>
<keyword evidence="7" id="KW-1185">Reference proteome</keyword>
<evidence type="ECO:0000256" key="3">
    <source>
        <dbReference type="ARBA" id="ARBA00022989"/>
    </source>
</evidence>
<dbReference type="PANTHER" id="PTHR22550">
    <property type="entry name" value="SPORE GERMINATION PROTEIN"/>
    <property type="match status" value="1"/>
</dbReference>
<dbReference type="AlphaFoldDB" id="A0A2S7U1X9"/>
<evidence type="ECO:0000256" key="2">
    <source>
        <dbReference type="ARBA" id="ARBA00022692"/>
    </source>
</evidence>
<dbReference type="Proteomes" id="UP000239907">
    <property type="component" value="Unassembled WGS sequence"/>
</dbReference>
<accession>A0A2S7U1X9</accession>
<evidence type="ECO:0000256" key="4">
    <source>
        <dbReference type="ARBA" id="ARBA00023136"/>
    </source>
</evidence>
<evidence type="ECO:0000259" key="5">
    <source>
        <dbReference type="PROSITE" id="PS50234"/>
    </source>
</evidence>
<keyword evidence="4" id="KW-0472">Membrane</keyword>
<keyword evidence="3" id="KW-1133">Transmembrane helix</keyword>
<dbReference type="InterPro" id="IPR024163">
    <property type="entry name" value="Aerotolerance_reg_N"/>
</dbReference>
<dbReference type="InterPro" id="IPR002035">
    <property type="entry name" value="VWF_A"/>
</dbReference>